<reference evidence="3 6" key="2">
    <citation type="submission" date="2020-12" db="EMBL/GenBank/DDBJ databases">
        <title>FDA dAtabase for Regulatory Grade micrObial Sequences (FDA-ARGOS): Supporting development and validation of Infectious Disease Dx tests.</title>
        <authorList>
            <person name="Sproer C."/>
            <person name="Gronow S."/>
            <person name="Severitt S."/>
            <person name="Schroder I."/>
            <person name="Tallon L."/>
            <person name="Sadzewicz L."/>
            <person name="Zhao X."/>
            <person name="Boylan J."/>
            <person name="Ott S."/>
            <person name="Bowen H."/>
            <person name="Vavikolanu K."/>
            <person name="Mehta A."/>
            <person name="Aluvathingal J."/>
            <person name="Nadendla S."/>
            <person name="Lowell S."/>
            <person name="Myers T."/>
            <person name="Yan Y."/>
            <person name="Sichtig H."/>
        </authorList>
    </citation>
    <scope>NUCLEOTIDE SEQUENCE [LARGE SCALE GENOMIC DNA]</scope>
    <source>
        <strain evidence="3 6">FDAARGOS_910</strain>
    </source>
</reference>
<feature type="transmembrane region" description="Helical" evidence="2">
    <location>
        <begin position="24"/>
        <end position="46"/>
    </location>
</feature>
<feature type="region of interest" description="Disordered" evidence="1">
    <location>
        <begin position="57"/>
        <end position="199"/>
    </location>
</feature>
<sequence length="199" mass="21629">MAHEKRTSVKILTSTKKKNISPMLYAFGGFLGGVLLMATLGFTYFFTQQKNDSIQVSQNSSVDVTEPSVDNEAPTREPEAIFEATKVIPSKSVQPSNVTEPPADFPQPKEDELSRAFLRPAETVTAPSMKSASPPPLPKENKKQNSSTQSSATPKDKNHNKVAKAEQAVEKSEESPTGSVQTKITTRVVEAPMPATIRL</sequence>
<evidence type="ECO:0000313" key="4">
    <source>
        <dbReference type="EMBL" id="SUT93308.1"/>
    </source>
</evidence>
<dbReference type="AlphaFoldDB" id="A0A380TX98"/>
<dbReference type="EMBL" id="CP065666">
    <property type="protein sequence ID" value="QPS05446.1"/>
    <property type="molecule type" value="Genomic_DNA"/>
</dbReference>
<proteinExistence type="predicted"/>
<keyword evidence="2" id="KW-1133">Transmembrane helix</keyword>
<name>A0A380TX98_ACIJO</name>
<accession>A0A380TX98</accession>
<feature type="compositionally biased region" description="Polar residues" evidence="1">
    <location>
        <begin position="144"/>
        <end position="153"/>
    </location>
</feature>
<dbReference type="Proteomes" id="UP000254227">
    <property type="component" value="Unassembled WGS sequence"/>
</dbReference>
<organism evidence="4 5">
    <name type="scientific">Acinetobacter johnsonii</name>
    <dbReference type="NCBI Taxonomy" id="40214"/>
    <lineage>
        <taxon>Bacteria</taxon>
        <taxon>Pseudomonadati</taxon>
        <taxon>Pseudomonadota</taxon>
        <taxon>Gammaproteobacteria</taxon>
        <taxon>Moraxellales</taxon>
        <taxon>Moraxellaceae</taxon>
        <taxon>Acinetobacter</taxon>
    </lineage>
</organism>
<gene>
    <name evidence="3" type="ORF">I6G67_08455</name>
    <name evidence="4" type="ORF">NCTC10308_01049</name>
</gene>
<evidence type="ECO:0000313" key="6">
    <source>
        <dbReference type="Proteomes" id="UP000595107"/>
    </source>
</evidence>
<evidence type="ECO:0000256" key="2">
    <source>
        <dbReference type="SAM" id="Phobius"/>
    </source>
</evidence>
<evidence type="ECO:0000313" key="3">
    <source>
        <dbReference type="EMBL" id="QPS05446.1"/>
    </source>
</evidence>
<keyword evidence="2" id="KW-0472">Membrane</keyword>
<dbReference type="EMBL" id="UFRV01000006">
    <property type="protein sequence ID" value="SUT93308.1"/>
    <property type="molecule type" value="Genomic_DNA"/>
</dbReference>
<evidence type="ECO:0000256" key="1">
    <source>
        <dbReference type="SAM" id="MobiDB-lite"/>
    </source>
</evidence>
<evidence type="ECO:0000313" key="5">
    <source>
        <dbReference type="Proteomes" id="UP000254227"/>
    </source>
</evidence>
<reference evidence="4 5" key="1">
    <citation type="submission" date="2018-06" db="EMBL/GenBank/DDBJ databases">
        <authorList>
            <consortium name="Pathogen Informatics"/>
            <person name="Doyle S."/>
        </authorList>
    </citation>
    <scope>NUCLEOTIDE SEQUENCE [LARGE SCALE GENOMIC DNA]</scope>
    <source>
        <strain evidence="4 5">NCTC10308</strain>
    </source>
</reference>
<keyword evidence="2" id="KW-0812">Transmembrane</keyword>
<feature type="compositionally biased region" description="Polar residues" evidence="1">
    <location>
        <begin position="175"/>
        <end position="185"/>
    </location>
</feature>
<feature type="compositionally biased region" description="Basic and acidic residues" evidence="1">
    <location>
        <begin position="154"/>
        <end position="174"/>
    </location>
</feature>
<protein>
    <submittedName>
        <fullName evidence="4">Uncharacterized protein</fullName>
    </submittedName>
</protein>
<dbReference type="Proteomes" id="UP000595107">
    <property type="component" value="Chromosome"/>
</dbReference>
<dbReference type="RefSeq" id="WP_004693064.1">
    <property type="nucleotide sequence ID" value="NZ_BBTB01000020.1"/>
</dbReference>